<dbReference type="AlphaFoldDB" id="A0AAW1MLD8"/>
<proteinExistence type="predicted"/>
<organism evidence="2 3">
    <name type="scientific">Popillia japonica</name>
    <name type="common">Japanese beetle</name>
    <dbReference type="NCBI Taxonomy" id="7064"/>
    <lineage>
        <taxon>Eukaryota</taxon>
        <taxon>Metazoa</taxon>
        <taxon>Ecdysozoa</taxon>
        <taxon>Arthropoda</taxon>
        <taxon>Hexapoda</taxon>
        <taxon>Insecta</taxon>
        <taxon>Pterygota</taxon>
        <taxon>Neoptera</taxon>
        <taxon>Endopterygota</taxon>
        <taxon>Coleoptera</taxon>
        <taxon>Polyphaga</taxon>
        <taxon>Scarabaeiformia</taxon>
        <taxon>Scarabaeidae</taxon>
        <taxon>Rutelinae</taxon>
        <taxon>Popillia</taxon>
    </lineage>
</organism>
<protein>
    <submittedName>
        <fullName evidence="2">Uncharacterized protein</fullName>
    </submittedName>
</protein>
<comment type="caution">
    <text evidence="2">The sequence shown here is derived from an EMBL/GenBank/DDBJ whole genome shotgun (WGS) entry which is preliminary data.</text>
</comment>
<name>A0AAW1MLD8_POPJA</name>
<accession>A0AAW1MLD8</accession>
<sequence length="149" mass="17391">MGFCTVSDLGWTGRNFVFNLEFFFLQIEKQKKKDAPPKGLKPLEATTSKCFVKNFSRKISTSNHVMSIFKRDLELLEDRPDQPVDILRLKYNLFIGVEFYNIRFGTQYNREQFLEIVFRDRSQDSGQSSIENSMSHSNTPLHNIVSQIN</sequence>
<evidence type="ECO:0000313" key="2">
    <source>
        <dbReference type="EMBL" id="KAK9746506.1"/>
    </source>
</evidence>
<feature type="region of interest" description="Disordered" evidence="1">
    <location>
        <begin position="127"/>
        <end position="149"/>
    </location>
</feature>
<reference evidence="2 3" key="1">
    <citation type="journal article" date="2024" name="BMC Genomics">
        <title>De novo assembly and annotation of Popillia japonica's genome with initial clues to its potential as an invasive pest.</title>
        <authorList>
            <person name="Cucini C."/>
            <person name="Boschi S."/>
            <person name="Funari R."/>
            <person name="Cardaioli E."/>
            <person name="Iannotti N."/>
            <person name="Marturano G."/>
            <person name="Paoli F."/>
            <person name="Bruttini M."/>
            <person name="Carapelli A."/>
            <person name="Frati F."/>
            <person name="Nardi F."/>
        </authorList>
    </citation>
    <scope>NUCLEOTIDE SEQUENCE [LARGE SCALE GENOMIC DNA]</scope>
    <source>
        <strain evidence="2">DMR45628</strain>
    </source>
</reference>
<evidence type="ECO:0000256" key="1">
    <source>
        <dbReference type="SAM" id="MobiDB-lite"/>
    </source>
</evidence>
<keyword evidence="3" id="KW-1185">Reference proteome</keyword>
<evidence type="ECO:0000313" key="3">
    <source>
        <dbReference type="Proteomes" id="UP001458880"/>
    </source>
</evidence>
<gene>
    <name evidence="2" type="ORF">QE152_g6058</name>
</gene>
<dbReference type="Proteomes" id="UP001458880">
    <property type="component" value="Unassembled WGS sequence"/>
</dbReference>
<dbReference type="EMBL" id="JASPKY010000039">
    <property type="protein sequence ID" value="KAK9746506.1"/>
    <property type="molecule type" value="Genomic_DNA"/>
</dbReference>